<organism evidence="4 5">
    <name type="scientific">Seminavis robusta</name>
    <dbReference type="NCBI Taxonomy" id="568900"/>
    <lineage>
        <taxon>Eukaryota</taxon>
        <taxon>Sar</taxon>
        <taxon>Stramenopiles</taxon>
        <taxon>Ochrophyta</taxon>
        <taxon>Bacillariophyta</taxon>
        <taxon>Bacillariophyceae</taxon>
        <taxon>Bacillariophycidae</taxon>
        <taxon>Naviculales</taxon>
        <taxon>Naviculaceae</taxon>
        <taxon>Seminavis</taxon>
    </lineage>
</organism>
<evidence type="ECO:0000259" key="3">
    <source>
        <dbReference type="PROSITE" id="PS50405"/>
    </source>
</evidence>
<dbReference type="Proteomes" id="UP001153069">
    <property type="component" value="Unassembled WGS sequence"/>
</dbReference>
<dbReference type="InterPro" id="IPR004045">
    <property type="entry name" value="Glutathione_S-Trfase_N"/>
</dbReference>
<dbReference type="CDD" id="cd03046">
    <property type="entry name" value="GST_N_GTT1_like"/>
    <property type="match status" value="1"/>
</dbReference>
<evidence type="ECO:0000313" key="4">
    <source>
        <dbReference type="EMBL" id="CAB9500182.1"/>
    </source>
</evidence>
<proteinExistence type="inferred from homology"/>
<dbReference type="PANTHER" id="PTHR44051:SF8">
    <property type="entry name" value="GLUTATHIONE S-TRANSFERASE GSTA"/>
    <property type="match status" value="1"/>
</dbReference>
<name>A0A9N8DC82_9STRA</name>
<comment type="similarity">
    <text evidence="1">Belongs to the GST superfamily.</text>
</comment>
<dbReference type="InterPro" id="IPR010987">
    <property type="entry name" value="Glutathione-S-Trfase_C-like"/>
</dbReference>
<dbReference type="Pfam" id="PF14497">
    <property type="entry name" value="GST_C_3"/>
    <property type="match status" value="1"/>
</dbReference>
<gene>
    <name evidence="4" type="ORF">SEMRO_77_G042180.1</name>
</gene>
<feature type="domain" description="GST C-terminal" evidence="3">
    <location>
        <begin position="72"/>
        <end position="223"/>
    </location>
</feature>
<dbReference type="InterPro" id="IPR036249">
    <property type="entry name" value="Thioredoxin-like_sf"/>
</dbReference>
<reference evidence="4" key="1">
    <citation type="submission" date="2020-06" db="EMBL/GenBank/DDBJ databases">
        <authorList>
            <consortium name="Plant Systems Biology data submission"/>
        </authorList>
    </citation>
    <scope>NUCLEOTIDE SEQUENCE</scope>
    <source>
        <strain evidence="4">D6</strain>
    </source>
</reference>
<dbReference type="InterPro" id="IPR036282">
    <property type="entry name" value="Glutathione-S-Trfase_C_sf"/>
</dbReference>
<dbReference type="SUPFAM" id="SSF47616">
    <property type="entry name" value="GST C-terminal domain-like"/>
    <property type="match status" value="1"/>
</dbReference>
<accession>A0A9N8DC82</accession>
<dbReference type="SFLD" id="SFLDS00019">
    <property type="entry name" value="Glutathione_Transferase_(cytos"/>
    <property type="match status" value="1"/>
</dbReference>
<dbReference type="Gene3D" id="3.40.30.10">
    <property type="entry name" value="Glutaredoxin"/>
    <property type="match status" value="1"/>
</dbReference>
<dbReference type="InterPro" id="IPR040079">
    <property type="entry name" value="Glutathione_S-Trfase"/>
</dbReference>
<dbReference type="AlphaFoldDB" id="A0A9N8DC82"/>
<dbReference type="SUPFAM" id="SSF52833">
    <property type="entry name" value="Thioredoxin-like"/>
    <property type="match status" value="1"/>
</dbReference>
<evidence type="ECO:0000313" key="5">
    <source>
        <dbReference type="Proteomes" id="UP001153069"/>
    </source>
</evidence>
<keyword evidence="5" id="KW-1185">Reference proteome</keyword>
<evidence type="ECO:0000259" key="2">
    <source>
        <dbReference type="PROSITE" id="PS50404"/>
    </source>
</evidence>
<protein>
    <submittedName>
        <fullName evidence="4">Glutathione Stransferase</fullName>
    </submittedName>
</protein>
<evidence type="ECO:0000256" key="1">
    <source>
        <dbReference type="ARBA" id="ARBA00007409"/>
    </source>
</evidence>
<feature type="domain" description="GST N-terminal" evidence="2">
    <location>
        <begin position="8"/>
        <end position="91"/>
    </location>
</feature>
<dbReference type="InterPro" id="IPR004046">
    <property type="entry name" value="GST_C"/>
</dbReference>
<dbReference type="Pfam" id="PF02798">
    <property type="entry name" value="GST_N"/>
    <property type="match status" value="1"/>
</dbReference>
<dbReference type="PANTHER" id="PTHR44051">
    <property type="entry name" value="GLUTATHIONE S-TRANSFERASE-RELATED"/>
    <property type="match status" value="1"/>
</dbReference>
<comment type="caution">
    <text evidence="4">The sequence shown here is derived from an EMBL/GenBank/DDBJ whole genome shotgun (WGS) entry which is preliminary data.</text>
</comment>
<dbReference type="PROSITE" id="PS50405">
    <property type="entry name" value="GST_CTER"/>
    <property type="match status" value="1"/>
</dbReference>
<dbReference type="EMBL" id="CAICTM010000076">
    <property type="protein sequence ID" value="CAB9500182.1"/>
    <property type="molecule type" value="Genomic_DNA"/>
</dbReference>
<sequence length="264" mass="29436">MSDESAAPAPTLYHVPRTISSPIYQALLELDLVNNPIRVETLSFPDLKTPEHLARNPMGTSPTFVDAKEGIDIWESGAVMMYLLEAYDTKCVLHPDTKIAPKRDHANYCHLCQYVTATVYPFLSSLFLHTLEPADQQDPVYLQTGRDTFKTKLGPTLAKFLGDKPFFMGDKLSAVDLLVAKPLNNAHSLNLLKDDFPTLQHLFCKIKSRPSFAIAYNLPLPPADDDATTHDEECCRRSMVLLPSEFYDGIITTRASLLSLPPAE</sequence>
<dbReference type="OrthoDB" id="2309723at2759"/>
<dbReference type="PROSITE" id="PS50404">
    <property type="entry name" value="GST_NTER"/>
    <property type="match status" value="1"/>
</dbReference>
<dbReference type="Gene3D" id="1.20.1050.10">
    <property type="match status" value="1"/>
</dbReference>